<dbReference type="InterPro" id="IPR020846">
    <property type="entry name" value="MFS_dom"/>
</dbReference>
<keyword evidence="6 8" id="KW-1133">Transmembrane helix</keyword>
<evidence type="ECO:0000256" key="3">
    <source>
        <dbReference type="ARBA" id="ARBA00022475"/>
    </source>
</evidence>
<evidence type="ECO:0000313" key="11">
    <source>
        <dbReference type="Proteomes" id="UP001320768"/>
    </source>
</evidence>
<feature type="transmembrane region" description="Helical" evidence="8">
    <location>
        <begin position="93"/>
        <end position="113"/>
    </location>
</feature>
<evidence type="ECO:0000256" key="5">
    <source>
        <dbReference type="ARBA" id="ARBA00022847"/>
    </source>
</evidence>
<dbReference type="InterPro" id="IPR051084">
    <property type="entry name" value="H+-coupled_symporters"/>
</dbReference>
<feature type="transmembrane region" description="Helical" evidence="8">
    <location>
        <begin position="62"/>
        <end position="81"/>
    </location>
</feature>
<feature type="domain" description="Major facilitator superfamily (MFS) profile" evidence="9">
    <location>
        <begin position="18"/>
        <end position="214"/>
    </location>
</feature>
<dbReference type="SUPFAM" id="SSF103473">
    <property type="entry name" value="MFS general substrate transporter"/>
    <property type="match status" value="1"/>
</dbReference>
<keyword evidence="2" id="KW-0813">Transport</keyword>
<evidence type="ECO:0000256" key="4">
    <source>
        <dbReference type="ARBA" id="ARBA00022692"/>
    </source>
</evidence>
<organism evidence="10 11">
    <name type="scientific">Candidatus Synchoanobacter obligatus</name>
    <dbReference type="NCBI Taxonomy" id="2919597"/>
    <lineage>
        <taxon>Bacteria</taxon>
        <taxon>Pseudomonadati</taxon>
        <taxon>Pseudomonadota</taxon>
        <taxon>Gammaproteobacteria</taxon>
        <taxon>Candidatus Comchoanobacterales</taxon>
        <taxon>Candidatus Comchoanobacteraceae</taxon>
        <taxon>Candidatus Synchoanobacter</taxon>
    </lineage>
</organism>
<reference evidence="10 11" key="1">
    <citation type="journal article" date="2022" name="Nat. Microbiol.">
        <title>The microbiome of a bacterivorous marine choanoflagellate contains a resource-demanding obligate bacterial associate.</title>
        <authorList>
            <person name="Needham D.M."/>
            <person name="Poirier C."/>
            <person name="Bachy C."/>
            <person name="George E.E."/>
            <person name="Wilken S."/>
            <person name="Yung C.C.M."/>
            <person name="Limardo A.J."/>
            <person name="Morando M."/>
            <person name="Sudek L."/>
            <person name="Malmstrom R.R."/>
            <person name="Keeling P.J."/>
            <person name="Santoro A.E."/>
            <person name="Worden A.Z."/>
        </authorList>
    </citation>
    <scope>NUCLEOTIDE SEQUENCE [LARGE SCALE GENOMIC DNA]</scope>
    <source>
        <strain evidence="10 11">Comchoano-2</strain>
    </source>
</reference>
<evidence type="ECO:0000256" key="6">
    <source>
        <dbReference type="ARBA" id="ARBA00022989"/>
    </source>
</evidence>
<dbReference type="Gene3D" id="1.20.1250.20">
    <property type="entry name" value="MFS general substrate transporter like domains"/>
    <property type="match status" value="1"/>
</dbReference>
<evidence type="ECO:0000256" key="7">
    <source>
        <dbReference type="ARBA" id="ARBA00023136"/>
    </source>
</evidence>
<comment type="subcellular location">
    <subcellularLocation>
        <location evidence="1">Cell membrane</location>
        <topology evidence="1">Multi-pass membrane protein</topology>
    </subcellularLocation>
</comment>
<proteinExistence type="predicted"/>
<dbReference type="PANTHER" id="PTHR43528:SF1">
    <property type="entry name" value="ALPHA-KETOGLUTARATE PERMEASE"/>
    <property type="match status" value="1"/>
</dbReference>
<name>A0ABT1L6E9_9GAMM</name>
<feature type="transmembrane region" description="Helical" evidence="8">
    <location>
        <begin position="125"/>
        <end position="146"/>
    </location>
</feature>
<evidence type="ECO:0000313" key="10">
    <source>
        <dbReference type="EMBL" id="MCP8352654.1"/>
    </source>
</evidence>
<sequence>MAKKSHLTEDNNQLSALNIIRQHLAPLLRSFGLYILVTMPIFVVSIYMVTINKRLLPNHLSAIPLINLTCLIAMLSTILLSEKLSDLFGRKKTCSIAATTILLLAYPCFTNLVNGSLSELMAWKILLATATGLFLGPNSTLMAEILPAAGKYAVMSIAYNTSSAIFGGTAPIVCVWLVQYFGGLEGVAYYMIAAAAVALMCLIGYKDQSFEKLL</sequence>
<dbReference type="RefSeq" id="WP_258569758.1">
    <property type="nucleotide sequence ID" value="NZ_JAKUDN010000002.1"/>
</dbReference>
<keyword evidence="5" id="KW-0769">Symport</keyword>
<feature type="transmembrane region" description="Helical" evidence="8">
    <location>
        <begin position="31"/>
        <end position="50"/>
    </location>
</feature>
<dbReference type="Proteomes" id="UP001320768">
    <property type="component" value="Unassembled WGS sequence"/>
</dbReference>
<dbReference type="PROSITE" id="PS50850">
    <property type="entry name" value="MFS"/>
    <property type="match status" value="1"/>
</dbReference>
<accession>A0ABT1L6E9</accession>
<evidence type="ECO:0000256" key="2">
    <source>
        <dbReference type="ARBA" id="ARBA00022448"/>
    </source>
</evidence>
<gene>
    <name evidence="10" type="ORF">MKS91_05085</name>
</gene>
<keyword evidence="11" id="KW-1185">Reference proteome</keyword>
<evidence type="ECO:0000256" key="8">
    <source>
        <dbReference type="SAM" id="Phobius"/>
    </source>
</evidence>
<keyword evidence="7 8" id="KW-0472">Membrane</keyword>
<evidence type="ECO:0000259" key="9">
    <source>
        <dbReference type="PROSITE" id="PS50850"/>
    </source>
</evidence>
<protein>
    <recommendedName>
        <fullName evidence="9">Major facilitator superfamily (MFS) profile domain-containing protein</fullName>
    </recommendedName>
</protein>
<feature type="transmembrane region" description="Helical" evidence="8">
    <location>
        <begin position="187"/>
        <end position="205"/>
    </location>
</feature>
<dbReference type="EMBL" id="JAKUDN010000002">
    <property type="protein sequence ID" value="MCP8352654.1"/>
    <property type="molecule type" value="Genomic_DNA"/>
</dbReference>
<keyword evidence="3" id="KW-1003">Cell membrane</keyword>
<comment type="caution">
    <text evidence="10">The sequence shown here is derived from an EMBL/GenBank/DDBJ whole genome shotgun (WGS) entry which is preliminary data.</text>
</comment>
<evidence type="ECO:0000256" key="1">
    <source>
        <dbReference type="ARBA" id="ARBA00004651"/>
    </source>
</evidence>
<dbReference type="InterPro" id="IPR036259">
    <property type="entry name" value="MFS_trans_sf"/>
</dbReference>
<keyword evidence="4 8" id="KW-0812">Transmembrane</keyword>
<dbReference type="PANTHER" id="PTHR43528">
    <property type="entry name" value="ALPHA-KETOGLUTARATE PERMEASE"/>
    <property type="match status" value="1"/>
</dbReference>
<feature type="transmembrane region" description="Helical" evidence="8">
    <location>
        <begin position="158"/>
        <end position="181"/>
    </location>
</feature>